<organism evidence="1 2">
    <name type="scientific">Ostreobium quekettii</name>
    <dbReference type="NCBI Taxonomy" id="121088"/>
    <lineage>
        <taxon>Eukaryota</taxon>
        <taxon>Viridiplantae</taxon>
        <taxon>Chlorophyta</taxon>
        <taxon>core chlorophytes</taxon>
        <taxon>Ulvophyceae</taxon>
        <taxon>TCBD clade</taxon>
        <taxon>Bryopsidales</taxon>
        <taxon>Ostreobineae</taxon>
        <taxon>Ostreobiaceae</taxon>
        <taxon>Ostreobium</taxon>
    </lineage>
</organism>
<name>A0A8S1J1S8_9CHLO</name>
<evidence type="ECO:0000313" key="2">
    <source>
        <dbReference type="Proteomes" id="UP000708148"/>
    </source>
</evidence>
<sequence>MVCRPFQCTIVEISIGRKVLDAVFGSRRSSNTTVSGETGTEKNYAACSTVAIVSVCAPLASLLALQLRMMCACLSTGGDRHKGPVEVAGGKQCRWMILCSPNHAGNPAVVLKGPVALSYPWVAAQVAASWA</sequence>
<dbReference type="EMBL" id="CAJHUC010001605">
    <property type="protein sequence ID" value="CAD7701684.1"/>
    <property type="molecule type" value="Genomic_DNA"/>
</dbReference>
<reference evidence="1" key="1">
    <citation type="submission" date="2020-12" db="EMBL/GenBank/DDBJ databases">
        <authorList>
            <person name="Iha C."/>
        </authorList>
    </citation>
    <scope>NUCLEOTIDE SEQUENCE</scope>
</reference>
<dbReference type="AlphaFoldDB" id="A0A8S1J1S8"/>
<keyword evidence="2" id="KW-1185">Reference proteome</keyword>
<dbReference type="Proteomes" id="UP000708148">
    <property type="component" value="Unassembled WGS sequence"/>
</dbReference>
<evidence type="ECO:0000313" key="1">
    <source>
        <dbReference type="EMBL" id="CAD7701684.1"/>
    </source>
</evidence>
<accession>A0A8S1J1S8</accession>
<protein>
    <submittedName>
        <fullName evidence="1">Uncharacterized protein</fullName>
    </submittedName>
</protein>
<gene>
    <name evidence="1" type="ORF">OSTQU699_LOCUS7041</name>
</gene>
<comment type="caution">
    <text evidence="1">The sequence shown here is derived from an EMBL/GenBank/DDBJ whole genome shotgun (WGS) entry which is preliminary data.</text>
</comment>
<proteinExistence type="predicted"/>